<dbReference type="AlphaFoldDB" id="A0ABD3AYC7"/>
<evidence type="ECO:0000256" key="2">
    <source>
        <dbReference type="ARBA" id="ARBA00022679"/>
    </source>
</evidence>
<organism evidence="5 6">
    <name type="scientific">Cinchona calisaya</name>
    <dbReference type="NCBI Taxonomy" id="153742"/>
    <lineage>
        <taxon>Eukaryota</taxon>
        <taxon>Viridiplantae</taxon>
        <taxon>Streptophyta</taxon>
        <taxon>Embryophyta</taxon>
        <taxon>Tracheophyta</taxon>
        <taxon>Spermatophyta</taxon>
        <taxon>Magnoliopsida</taxon>
        <taxon>eudicotyledons</taxon>
        <taxon>Gunneridae</taxon>
        <taxon>Pentapetalae</taxon>
        <taxon>asterids</taxon>
        <taxon>lamiids</taxon>
        <taxon>Gentianales</taxon>
        <taxon>Rubiaceae</taxon>
        <taxon>Cinchonoideae</taxon>
        <taxon>Cinchoneae</taxon>
        <taxon>Cinchona</taxon>
    </lineage>
</organism>
<dbReference type="EC" id="2.4.1.-" evidence="4"/>
<name>A0ABD3AYC7_9GENT</name>
<dbReference type="PANTHER" id="PTHR48047:SF182">
    <property type="entry name" value="GLYCOSYLTRANSFERASE"/>
    <property type="match status" value="1"/>
</dbReference>
<dbReference type="InterPro" id="IPR035595">
    <property type="entry name" value="UDP_glycos_trans_CS"/>
</dbReference>
<reference evidence="5 6" key="1">
    <citation type="submission" date="2024-11" db="EMBL/GenBank/DDBJ databases">
        <title>A near-complete genome assembly of Cinchona calisaya.</title>
        <authorList>
            <person name="Lian D.C."/>
            <person name="Zhao X.W."/>
            <person name="Wei L."/>
        </authorList>
    </citation>
    <scope>NUCLEOTIDE SEQUENCE [LARGE SCALE GENOMIC DNA]</scope>
    <source>
        <tissue evidence="5">Nenye</tissue>
    </source>
</reference>
<comment type="caution">
    <text evidence="5">The sequence shown here is derived from an EMBL/GenBank/DDBJ whole genome shotgun (WGS) entry which is preliminary data.</text>
</comment>
<dbReference type="PANTHER" id="PTHR48047">
    <property type="entry name" value="GLYCOSYLTRANSFERASE"/>
    <property type="match status" value="1"/>
</dbReference>
<dbReference type="SUPFAM" id="SSF53756">
    <property type="entry name" value="UDP-Glycosyltransferase/glycogen phosphorylase"/>
    <property type="match status" value="1"/>
</dbReference>
<keyword evidence="2 3" id="KW-0808">Transferase</keyword>
<dbReference type="Gene3D" id="3.40.50.2000">
    <property type="entry name" value="Glycogen Phosphorylase B"/>
    <property type="match status" value="2"/>
</dbReference>
<accession>A0ABD3AYC7</accession>
<dbReference type="PROSITE" id="PS00375">
    <property type="entry name" value="UDPGT"/>
    <property type="match status" value="1"/>
</dbReference>
<dbReference type="FunFam" id="3.40.50.2000:FF:000047">
    <property type="entry name" value="Glycosyltransferase"/>
    <property type="match status" value="1"/>
</dbReference>
<dbReference type="CDD" id="cd03784">
    <property type="entry name" value="GT1_Gtf-like"/>
    <property type="match status" value="1"/>
</dbReference>
<protein>
    <recommendedName>
        <fullName evidence="4">Glycosyltransferase</fullName>
        <ecNumber evidence="4">2.4.1.-</ecNumber>
    </recommendedName>
</protein>
<gene>
    <name evidence="5" type="ORF">ACH5RR_004667</name>
</gene>
<comment type="similarity">
    <text evidence="1 3">Belongs to the UDP-glycosyltransferase family.</text>
</comment>
<evidence type="ECO:0000313" key="5">
    <source>
        <dbReference type="EMBL" id="KAL3536206.1"/>
    </source>
</evidence>
<dbReference type="Proteomes" id="UP001630127">
    <property type="component" value="Unassembled WGS sequence"/>
</dbReference>
<evidence type="ECO:0000256" key="3">
    <source>
        <dbReference type="RuleBase" id="RU003718"/>
    </source>
</evidence>
<dbReference type="GO" id="GO:0016757">
    <property type="term" value="F:glycosyltransferase activity"/>
    <property type="evidence" value="ECO:0007669"/>
    <property type="project" value="UniProtKB-KW"/>
</dbReference>
<dbReference type="Pfam" id="PF00201">
    <property type="entry name" value="UDPGT"/>
    <property type="match status" value="1"/>
</dbReference>
<keyword evidence="3" id="KW-0328">Glycosyltransferase</keyword>
<evidence type="ECO:0000256" key="4">
    <source>
        <dbReference type="RuleBase" id="RU362057"/>
    </source>
</evidence>
<keyword evidence="6" id="KW-1185">Reference proteome</keyword>
<evidence type="ECO:0000256" key="1">
    <source>
        <dbReference type="ARBA" id="ARBA00009995"/>
    </source>
</evidence>
<sequence length="484" mass="54380">MASQFEHLHLLLIPLFSQSHIIPLTDFAKLLARQGPVVSIITTPLNAERYKKALFDYAFKSNLKIQLLPIPFPGQEFGLPAGCENMDSLPSPDLAIPFFEASTSLQEPIQNLAEKLEPKPSCIISTSALPWTQNLAQNLGIPRYVFQTVSCFTLLCSDILSKSNVHESVTSDSETFYLPDMPHKIEFTKSQLPDAMTKNSDDLKAIIDHMKEVESLARGILVNSFEELDPWYVAQHKKTKKNFWCIGPVSLSNKEMEDKFGRGNKTSIDEHFCLKWLDSKKPGSVLYACFGSLCHLSLMQLTEIGFGLEASGCPFIWIIRELDYSADVDKWLKENKFEERVKGLVIRGWAPQVLILSHPSVGGFLTHCGWNSTMEGICSGVPMTTWPMFAEQFYNEKFVVNILRIGAKIGVAKGMKFGEEAGELVKREQIKAAIDQLMDEGEEGQEMRKRARNLGEMATKSVEEGGSSHMNIKLLIQDVMQQTY</sequence>
<proteinExistence type="inferred from homology"/>
<evidence type="ECO:0000313" key="6">
    <source>
        <dbReference type="Proteomes" id="UP001630127"/>
    </source>
</evidence>
<dbReference type="EMBL" id="JBJUIK010000002">
    <property type="protein sequence ID" value="KAL3536206.1"/>
    <property type="molecule type" value="Genomic_DNA"/>
</dbReference>
<dbReference type="InterPro" id="IPR002213">
    <property type="entry name" value="UDP_glucos_trans"/>
</dbReference>